<dbReference type="InterPro" id="IPR050275">
    <property type="entry name" value="PGM_Phosphatase"/>
</dbReference>
<dbReference type="EMBL" id="CAFBPM010000012">
    <property type="protein sequence ID" value="CAB5026554.1"/>
    <property type="molecule type" value="Genomic_DNA"/>
</dbReference>
<organism evidence="5">
    <name type="scientific">freshwater metagenome</name>
    <dbReference type="NCBI Taxonomy" id="449393"/>
    <lineage>
        <taxon>unclassified sequences</taxon>
        <taxon>metagenomes</taxon>
        <taxon>ecological metagenomes</taxon>
    </lineage>
</organism>
<dbReference type="PANTHER" id="PTHR48100">
    <property type="entry name" value="BROAD-SPECIFICITY PHOSPHATASE YOR283W-RELATED"/>
    <property type="match status" value="1"/>
</dbReference>
<dbReference type="Pfam" id="PF00300">
    <property type="entry name" value="His_Phos_1"/>
    <property type="match status" value="1"/>
</dbReference>
<evidence type="ECO:0000313" key="4">
    <source>
        <dbReference type="EMBL" id="CAB4859848.1"/>
    </source>
</evidence>
<dbReference type="GO" id="GO:0005737">
    <property type="term" value="C:cytoplasm"/>
    <property type="evidence" value="ECO:0007669"/>
    <property type="project" value="TreeGrafter"/>
</dbReference>
<dbReference type="InterPro" id="IPR013078">
    <property type="entry name" value="His_Pase_superF_clade-1"/>
</dbReference>
<dbReference type="GO" id="GO:0016791">
    <property type="term" value="F:phosphatase activity"/>
    <property type="evidence" value="ECO:0007669"/>
    <property type="project" value="TreeGrafter"/>
</dbReference>
<name>A0A6J7RCR3_9ZZZZ</name>
<evidence type="ECO:0000313" key="5">
    <source>
        <dbReference type="EMBL" id="CAB5026554.1"/>
    </source>
</evidence>
<dbReference type="EMBL" id="CAFBLT010000001">
    <property type="protein sequence ID" value="CAB4859848.1"/>
    <property type="molecule type" value="Genomic_DNA"/>
</dbReference>
<evidence type="ECO:0000313" key="3">
    <source>
        <dbReference type="EMBL" id="CAB4829384.1"/>
    </source>
</evidence>
<protein>
    <submittedName>
        <fullName evidence="5">Unannotated protein</fullName>
    </submittedName>
</protein>
<dbReference type="CDD" id="cd07067">
    <property type="entry name" value="HP_PGM_like"/>
    <property type="match status" value="1"/>
</dbReference>
<evidence type="ECO:0000256" key="1">
    <source>
        <dbReference type="ARBA" id="ARBA00023152"/>
    </source>
</evidence>
<sequence length="196" mass="21464">MLVLVRHGESELNRRNCLVGRLDPELTDRGEEQARQAGKTLGPVTTLISSPLSRTRRTAELLGLEVPLHIDERVIEIDYGDLDGTPLDVVDPKLWEQWFRDPDFAPANGESLATLSQRVTPLLEELFASPGEGARSREGDVVIVSHVSPIKAAVAWALGTDPLLAWRLRLSTGSITRIAYGPQGPQLTGFNELPGE</sequence>
<evidence type="ECO:0000256" key="2">
    <source>
        <dbReference type="ARBA" id="ARBA00023235"/>
    </source>
</evidence>
<dbReference type="AlphaFoldDB" id="A0A6J7RCR3"/>
<dbReference type="EMBL" id="CAFABE010000044">
    <property type="protein sequence ID" value="CAB4829384.1"/>
    <property type="molecule type" value="Genomic_DNA"/>
</dbReference>
<keyword evidence="1" id="KW-0324">Glycolysis</keyword>
<reference evidence="5" key="1">
    <citation type="submission" date="2020-05" db="EMBL/GenBank/DDBJ databases">
        <authorList>
            <person name="Chiriac C."/>
            <person name="Salcher M."/>
            <person name="Ghai R."/>
            <person name="Kavagutti S V."/>
        </authorList>
    </citation>
    <scope>NUCLEOTIDE SEQUENCE</scope>
</reference>
<accession>A0A6J7RCR3</accession>
<dbReference type="PANTHER" id="PTHR48100:SF1">
    <property type="entry name" value="HISTIDINE PHOSPHATASE FAMILY PROTEIN-RELATED"/>
    <property type="match status" value="1"/>
</dbReference>
<dbReference type="InterPro" id="IPR029033">
    <property type="entry name" value="His_PPase_superfam"/>
</dbReference>
<gene>
    <name evidence="3" type="ORF">UFOPK3164_01014</name>
    <name evidence="4" type="ORF">UFOPK3427_00114</name>
    <name evidence="5" type="ORF">UFOPK4112_01263</name>
</gene>
<dbReference type="SUPFAM" id="SSF53254">
    <property type="entry name" value="Phosphoglycerate mutase-like"/>
    <property type="match status" value="1"/>
</dbReference>
<dbReference type="Gene3D" id="3.40.50.1240">
    <property type="entry name" value="Phosphoglycerate mutase-like"/>
    <property type="match status" value="1"/>
</dbReference>
<keyword evidence="2" id="KW-0413">Isomerase</keyword>
<dbReference type="InterPro" id="IPR001345">
    <property type="entry name" value="PG/BPGM_mutase_AS"/>
</dbReference>
<proteinExistence type="predicted"/>
<dbReference type="SMART" id="SM00855">
    <property type="entry name" value="PGAM"/>
    <property type="match status" value="1"/>
</dbReference>
<dbReference type="PROSITE" id="PS00175">
    <property type="entry name" value="PG_MUTASE"/>
    <property type="match status" value="1"/>
</dbReference>